<evidence type="ECO:0000259" key="5">
    <source>
        <dbReference type="PROSITE" id="PS51935"/>
    </source>
</evidence>
<evidence type="ECO:0000256" key="4">
    <source>
        <dbReference type="SAM" id="Phobius"/>
    </source>
</evidence>
<keyword evidence="9" id="KW-1185">Reference proteome</keyword>
<feature type="transmembrane region" description="Helical" evidence="4">
    <location>
        <begin position="21"/>
        <end position="40"/>
    </location>
</feature>
<evidence type="ECO:0000313" key="9">
    <source>
        <dbReference type="Proteomes" id="UP001197492"/>
    </source>
</evidence>
<proteinExistence type="predicted"/>
<name>A0AAW4MVS5_9FIRM</name>
<keyword evidence="1" id="KW-0645">Protease</keyword>
<evidence type="ECO:0000313" key="6">
    <source>
        <dbReference type="EMBL" id="MBV3383584.1"/>
    </source>
</evidence>
<dbReference type="PANTHER" id="PTHR47053">
    <property type="entry name" value="MUREIN DD-ENDOPEPTIDASE MEPH-RELATED"/>
    <property type="match status" value="1"/>
</dbReference>
<feature type="domain" description="NlpC/P60" evidence="5">
    <location>
        <begin position="387"/>
        <end position="509"/>
    </location>
</feature>
<dbReference type="RefSeq" id="WP_217748243.1">
    <property type="nucleotide sequence ID" value="NZ_JAHOEB010000094.1"/>
</dbReference>
<accession>A0AAW4MVS5</accession>
<dbReference type="Proteomes" id="UP001197492">
    <property type="component" value="Unassembled WGS sequence"/>
</dbReference>
<dbReference type="AlphaFoldDB" id="A0AAW4MVS5"/>
<evidence type="ECO:0000256" key="1">
    <source>
        <dbReference type="ARBA" id="ARBA00022670"/>
    </source>
</evidence>
<dbReference type="PANTHER" id="PTHR47053:SF1">
    <property type="entry name" value="MUREIN DD-ENDOPEPTIDASE MEPH-RELATED"/>
    <property type="match status" value="1"/>
</dbReference>
<keyword evidence="4" id="KW-0812">Transmembrane</keyword>
<protein>
    <submittedName>
        <fullName evidence="6">C40 family peptidase</fullName>
    </submittedName>
</protein>
<keyword evidence="3" id="KW-0788">Thiol protease</keyword>
<reference evidence="6 9" key="1">
    <citation type="submission" date="2021-06" db="EMBL/GenBank/DDBJ databases">
        <title>Collection of gut derived symbiotic bacterial strains cultured from healthy donors.</title>
        <authorList>
            <person name="Lin H."/>
            <person name="Littmann E."/>
            <person name="Pamer E.G."/>
        </authorList>
    </citation>
    <scope>NUCLEOTIDE SEQUENCE</scope>
    <source>
        <strain evidence="7 9">MSK.21.70</strain>
        <strain evidence="6">MSK.21.82</strain>
    </source>
</reference>
<dbReference type="PROSITE" id="PS51935">
    <property type="entry name" value="NLPC_P60"/>
    <property type="match status" value="1"/>
</dbReference>
<dbReference type="EMBL" id="JAHOEF010000093">
    <property type="protein sequence ID" value="MBV3383584.1"/>
    <property type="molecule type" value="Genomic_DNA"/>
</dbReference>
<evidence type="ECO:0000256" key="2">
    <source>
        <dbReference type="ARBA" id="ARBA00022801"/>
    </source>
</evidence>
<dbReference type="Proteomes" id="UP001196408">
    <property type="component" value="Unassembled WGS sequence"/>
</dbReference>
<keyword evidence="4" id="KW-1133">Transmembrane helix</keyword>
<sequence length="509" mass="54202">MDKKTKEVVDFMLDRIKTQKTMFIPVVAISAFALVGYAAADRTAPVVHSNKLEVPFGTELKASDFTVSDNRDTVSVIKTEIDDTSYQKDQIGIYKVNVTVKDAFNNKTTKEVEVKVVDTEAPALESVNNDGYVIDVEANGNNDLKQYIKATDNVDGDVSDFITFDCGLDTSVLGEQVIHATVEDNAGNKAEKDFTFNVGDTIAPEMNLKNGNITVNYGDGFDIHNYVDIKDNYDVNPTVTVEGNVDTRNMTDAQPIKVTATDSSGNQTSNDYEVKVADMAGPAITLKSDNVDVKYGTSFDPKSNLASAIDNLDGDVTGKVEITGTVNTNKAGAYRVYYRVTDNAGNKSETSAKINVSAAPVVQVKTNNKNNKSNKGVSYNFGGLGGGAAQGGIVGTARSRLGCAYRMGASGPTVFDCSGFTSWVYSQNGKSLPRTAAAQYSGTSRVSKDGLTAGDLVFFAGTYKSGISHVGIYIGGGQFIHAANSKTGVVVSSLNSGYYSAHYAGAGRR</sequence>
<keyword evidence="2" id="KW-0378">Hydrolase</keyword>
<dbReference type="Pfam" id="PF00877">
    <property type="entry name" value="NLPC_P60"/>
    <property type="match status" value="1"/>
</dbReference>
<comment type="caution">
    <text evidence="6">The sequence shown here is derived from an EMBL/GenBank/DDBJ whole genome shotgun (WGS) entry which is preliminary data.</text>
</comment>
<evidence type="ECO:0000313" key="7">
    <source>
        <dbReference type="EMBL" id="MBV3393608.1"/>
    </source>
</evidence>
<keyword evidence="4" id="KW-0472">Membrane</keyword>
<dbReference type="InterPro" id="IPR032179">
    <property type="entry name" value="Cry22Aa_Ig-like"/>
</dbReference>
<dbReference type="GO" id="GO:0006508">
    <property type="term" value="P:proteolysis"/>
    <property type="evidence" value="ECO:0007669"/>
    <property type="project" value="UniProtKB-KW"/>
</dbReference>
<organism evidence="6 8">
    <name type="scientific">Catenibacterium mitsuokai</name>
    <dbReference type="NCBI Taxonomy" id="100886"/>
    <lineage>
        <taxon>Bacteria</taxon>
        <taxon>Bacillati</taxon>
        <taxon>Bacillota</taxon>
        <taxon>Erysipelotrichia</taxon>
        <taxon>Erysipelotrichales</taxon>
        <taxon>Coprobacillaceae</taxon>
        <taxon>Catenibacterium</taxon>
    </lineage>
</organism>
<dbReference type="EMBL" id="JAHOEL010000092">
    <property type="protein sequence ID" value="MBV3393608.1"/>
    <property type="molecule type" value="Genomic_DNA"/>
</dbReference>
<evidence type="ECO:0000256" key="3">
    <source>
        <dbReference type="ARBA" id="ARBA00022807"/>
    </source>
</evidence>
<dbReference type="InterPro" id="IPR051202">
    <property type="entry name" value="Peptidase_C40"/>
</dbReference>
<evidence type="ECO:0000313" key="8">
    <source>
        <dbReference type="Proteomes" id="UP001196408"/>
    </source>
</evidence>
<dbReference type="Pfam" id="PF16403">
    <property type="entry name" value="Bact_surface_Ig-like"/>
    <property type="match status" value="1"/>
</dbReference>
<dbReference type="InterPro" id="IPR000064">
    <property type="entry name" value="NLP_P60_dom"/>
</dbReference>
<gene>
    <name evidence="6" type="ORF">KSV97_10270</name>
    <name evidence="7" type="ORF">KSW06_10205</name>
</gene>
<dbReference type="GO" id="GO:0008234">
    <property type="term" value="F:cysteine-type peptidase activity"/>
    <property type="evidence" value="ECO:0007669"/>
    <property type="project" value="UniProtKB-KW"/>
</dbReference>